<dbReference type="OrthoDB" id="3840132at2759"/>
<evidence type="ECO:0000313" key="3">
    <source>
        <dbReference type="EMBL" id="UJO17498.1"/>
    </source>
</evidence>
<feature type="region of interest" description="Disordered" evidence="2">
    <location>
        <begin position="147"/>
        <end position="197"/>
    </location>
</feature>
<name>A0A9Q8LJ15_PASFU</name>
<reference evidence="3" key="2">
    <citation type="journal article" date="2022" name="Microb. Genom.">
        <title>A chromosome-scale genome assembly of the tomato pathogen Cladosporium fulvum reveals a compartmentalized genome architecture and the presence of a dispensable chromosome.</title>
        <authorList>
            <person name="Zaccaron A.Z."/>
            <person name="Chen L.H."/>
            <person name="Samaras A."/>
            <person name="Stergiopoulos I."/>
        </authorList>
    </citation>
    <scope>NUCLEOTIDE SEQUENCE</scope>
    <source>
        <strain evidence="3">Race5_Kim</strain>
    </source>
</reference>
<dbReference type="EMBL" id="CP090167">
    <property type="protein sequence ID" value="UJO17498.1"/>
    <property type="molecule type" value="Genomic_DNA"/>
</dbReference>
<gene>
    <name evidence="3" type="ORF">CLAFUR5_05783</name>
</gene>
<sequence length="238" mass="27229">MTEAALDVSMKATRARLGATDDWNCNLSEDESEELERLEEEYQQDKWRLERQYPDTGKIFKKTTRPEKGVRSTLRMGSLLSREVKVEDVVVTEEEAVTSKTGVDAWEYWREGWKSLEEEIAESEEERKAAGIEYSWYNSTATCQTAVEEEYASGNEQEESSDESQSEVDNDERPETGRSTWPVPSNPDDTDSFALLELQGQHSSLGSLLEHKVRPRLETRQQHRDCLTEALLGLPVMV</sequence>
<feature type="coiled-coil region" evidence="1">
    <location>
        <begin position="25"/>
        <end position="52"/>
    </location>
</feature>
<dbReference type="GeneID" id="71985661"/>
<dbReference type="KEGG" id="ffu:CLAFUR5_05783"/>
<keyword evidence="4" id="KW-1185">Reference proteome</keyword>
<dbReference type="AlphaFoldDB" id="A0A9Q8LJ15"/>
<proteinExistence type="predicted"/>
<protein>
    <submittedName>
        <fullName evidence="3">Uncharacterized protein</fullName>
    </submittedName>
</protein>
<evidence type="ECO:0000313" key="4">
    <source>
        <dbReference type="Proteomes" id="UP000756132"/>
    </source>
</evidence>
<reference evidence="3" key="1">
    <citation type="submission" date="2021-12" db="EMBL/GenBank/DDBJ databases">
        <authorList>
            <person name="Zaccaron A."/>
            <person name="Stergiopoulos I."/>
        </authorList>
    </citation>
    <scope>NUCLEOTIDE SEQUENCE</scope>
    <source>
        <strain evidence="3">Race5_Kim</strain>
    </source>
</reference>
<accession>A0A9Q8LJ15</accession>
<organism evidence="3 4">
    <name type="scientific">Passalora fulva</name>
    <name type="common">Tomato leaf mold</name>
    <name type="synonym">Cladosporium fulvum</name>
    <dbReference type="NCBI Taxonomy" id="5499"/>
    <lineage>
        <taxon>Eukaryota</taxon>
        <taxon>Fungi</taxon>
        <taxon>Dikarya</taxon>
        <taxon>Ascomycota</taxon>
        <taxon>Pezizomycotina</taxon>
        <taxon>Dothideomycetes</taxon>
        <taxon>Dothideomycetidae</taxon>
        <taxon>Mycosphaerellales</taxon>
        <taxon>Mycosphaerellaceae</taxon>
        <taxon>Fulvia</taxon>
    </lineage>
</organism>
<feature type="compositionally biased region" description="Acidic residues" evidence="2">
    <location>
        <begin position="147"/>
        <end position="170"/>
    </location>
</feature>
<dbReference type="Proteomes" id="UP000756132">
    <property type="component" value="Chromosome 5"/>
</dbReference>
<keyword evidence="1" id="KW-0175">Coiled coil</keyword>
<evidence type="ECO:0000256" key="1">
    <source>
        <dbReference type="SAM" id="Coils"/>
    </source>
</evidence>
<dbReference type="RefSeq" id="XP_047761864.1">
    <property type="nucleotide sequence ID" value="XM_047904931.1"/>
</dbReference>
<evidence type="ECO:0000256" key="2">
    <source>
        <dbReference type="SAM" id="MobiDB-lite"/>
    </source>
</evidence>